<proteinExistence type="predicted"/>
<gene>
    <name evidence="1" type="ORF">N4T19_23170</name>
</gene>
<accession>A0ABY5ZYJ7</accession>
<dbReference type="Proteomes" id="UP001058290">
    <property type="component" value="Chromosome"/>
</dbReference>
<evidence type="ECO:0000313" key="2">
    <source>
        <dbReference type="Proteomes" id="UP001058290"/>
    </source>
</evidence>
<sequence>MNQEQIEFFITRYAEQIDELQIEVAALGTAVRTMLEFVDDKEAFRIRLNQIFSASAAKTMTPESLAAHEARHQALIDRLTGQRKL</sequence>
<reference evidence="1" key="1">
    <citation type="submission" date="2022-09" db="EMBL/GenBank/DDBJ databases">
        <title>Bacterial diversity in gut of crayfish and pufferfish.</title>
        <authorList>
            <person name="Huang Y."/>
        </authorList>
    </citation>
    <scope>NUCLEOTIDE SEQUENCE</scope>
    <source>
        <strain evidence="1">PR12</strain>
    </source>
</reference>
<organism evidence="1 2">
    <name type="scientific">Comamonas squillarum</name>
    <dbReference type="NCBI Taxonomy" id="2977320"/>
    <lineage>
        <taxon>Bacteria</taxon>
        <taxon>Pseudomonadati</taxon>
        <taxon>Pseudomonadota</taxon>
        <taxon>Betaproteobacteria</taxon>
        <taxon>Burkholderiales</taxon>
        <taxon>Comamonadaceae</taxon>
        <taxon>Comamonas</taxon>
    </lineage>
</organism>
<keyword evidence="2" id="KW-1185">Reference proteome</keyword>
<name>A0ABY5ZYJ7_9BURK</name>
<protein>
    <submittedName>
        <fullName evidence="1">Uncharacterized protein</fullName>
    </submittedName>
</protein>
<dbReference type="EMBL" id="CP104377">
    <property type="protein sequence ID" value="UXC18546.1"/>
    <property type="molecule type" value="Genomic_DNA"/>
</dbReference>
<evidence type="ECO:0000313" key="1">
    <source>
        <dbReference type="EMBL" id="UXC18546.1"/>
    </source>
</evidence>
<dbReference type="RefSeq" id="WP_260719112.1">
    <property type="nucleotide sequence ID" value="NZ_CP104377.1"/>
</dbReference>